<proteinExistence type="predicted"/>
<dbReference type="RefSeq" id="WP_404541967.1">
    <property type="nucleotide sequence ID" value="NZ_JADIKL010000012.1"/>
</dbReference>
<comment type="caution">
    <text evidence="1">The sequence shown here is derived from an EMBL/GenBank/DDBJ whole genome shotgun (WGS) entry which is preliminary data.</text>
</comment>
<protein>
    <submittedName>
        <fullName evidence="1">Uncharacterized protein</fullName>
    </submittedName>
</protein>
<evidence type="ECO:0000313" key="2">
    <source>
        <dbReference type="Proteomes" id="UP001620397"/>
    </source>
</evidence>
<sequence length="99" mass="11329">MLFRNLSRVTAQSRVVIMQSPSWTSEGSSDFPRHLCFRRSDGQKPIDQTFLKATLRAASIFFLKVLALECVFLQMTSMRLWRDERVDEETASNTQSAPG</sequence>
<reference evidence="1 2" key="1">
    <citation type="submission" date="2020-10" db="EMBL/GenBank/DDBJ databases">
        <title>Phylogeny of dyella-like bacteria.</title>
        <authorList>
            <person name="Fu J."/>
        </authorList>
    </citation>
    <scope>NUCLEOTIDE SEQUENCE [LARGE SCALE GENOMIC DNA]</scope>
    <source>
        <strain evidence="1 2">DKC-1</strain>
    </source>
</reference>
<gene>
    <name evidence="1" type="ORF">ISP14_16585</name>
</gene>
<name>A0ABW8KLU0_9GAMM</name>
<accession>A0ABW8KLU0</accession>
<dbReference type="Proteomes" id="UP001620397">
    <property type="component" value="Unassembled WGS sequence"/>
</dbReference>
<keyword evidence="2" id="KW-1185">Reference proteome</keyword>
<organism evidence="1 2">
    <name type="scientific">Dyella agri</name>
    <dbReference type="NCBI Taxonomy" id="1926869"/>
    <lineage>
        <taxon>Bacteria</taxon>
        <taxon>Pseudomonadati</taxon>
        <taxon>Pseudomonadota</taxon>
        <taxon>Gammaproteobacteria</taxon>
        <taxon>Lysobacterales</taxon>
        <taxon>Rhodanobacteraceae</taxon>
        <taxon>Dyella</taxon>
    </lineage>
</organism>
<dbReference type="EMBL" id="JADIKL010000012">
    <property type="protein sequence ID" value="MFK2932402.1"/>
    <property type="molecule type" value="Genomic_DNA"/>
</dbReference>
<evidence type="ECO:0000313" key="1">
    <source>
        <dbReference type="EMBL" id="MFK2932402.1"/>
    </source>
</evidence>